<sequence length="95" mass="9970">MTVVLATACDTTECLALHVGLPGASPDFERTAAARAGWDISRPGGPHYCPACSTGRGPVLDLGDCERCHGRRIAVADGERCLACGHLTPCPHDER</sequence>
<dbReference type="EMBL" id="AOHP01000169">
    <property type="protein sequence ID" value="EMF20393.1"/>
    <property type="molecule type" value="Genomic_DNA"/>
</dbReference>
<dbReference type="AlphaFoldDB" id="M3C8J9"/>
<proteinExistence type="predicted"/>
<evidence type="ECO:0000313" key="2">
    <source>
        <dbReference type="Proteomes" id="UP000011732"/>
    </source>
</evidence>
<dbReference type="Proteomes" id="UP000011732">
    <property type="component" value="Unassembled WGS sequence"/>
</dbReference>
<gene>
    <name evidence="1" type="ORF">H114_32659</name>
</gene>
<dbReference type="PATRIC" id="fig|1284664.3.peg.6539"/>
<keyword evidence="2" id="KW-1185">Reference proteome</keyword>
<accession>M3C8J9</accession>
<comment type="caution">
    <text evidence="1">The sequence shown here is derived from an EMBL/GenBank/DDBJ whole genome shotgun (WGS) entry which is preliminary data.</text>
</comment>
<dbReference type="RefSeq" id="WP_006136758.1">
    <property type="nucleotide sequence ID" value="NZ_AOHP01000169.1"/>
</dbReference>
<protein>
    <submittedName>
        <fullName evidence="1">Uncharacterized protein</fullName>
    </submittedName>
</protein>
<name>M3C8J9_STREZ</name>
<reference evidence="1 2" key="1">
    <citation type="journal article" date="2013" name="Genome Announc.">
        <title>Draft Genome Sequence of Streptomyces gancidicus Strain BKS 13-15.</title>
        <authorList>
            <person name="Kumar S."/>
            <person name="Kaur N."/>
            <person name="Singh N.K."/>
            <person name="Raghava G.P."/>
            <person name="Mayilraj S."/>
        </authorList>
    </citation>
    <scope>NUCLEOTIDE SEQUENCE [LARGE SCALE GENOMIC DNA]</scope>
    <source>
        <strain evidence="1 2">BKS 13-15</strain>
    </source>
</reference>
<dbReference type="OrthoDB" id="4323503at2"/>
<evidence type="ECO:0000313" key="1">
    <source>
        <dbReference type="EMBL" id="EMF20393.1"/>
    </source>
</evidence>
<organism evidence="1 2">
    <name type="scientific">Streptomyces gancidicus BKS 13-15</name>
    <dbReference type="NCBI Taxonomy" id="1284664"/>
    <lineage>
        <taxon>Bacteria</taxon>
        <taxon>Bacillati</taxon>
        <taxon>Actinomycetota</taxon>
        <taxon>Actinomycetes</taxon>
        <taxon>Kitasatosporales</taxon>
        <taxon>Streptomycetaceae</taxon>
        <taxon>Streptomyces</taxon>
        <taxon>Streptomyces pseudogriseolus group</taxon>
    </lineage>
</organism>